<dbReference type="GO" id="GO:0070124">
    <property type="term" value="P:mitochondrial translational initiation"/>
    <property type="evidence" value="ECO:0007669"/>
    <property type="project" value="TreeGrafter"/>
</dbReference>
<dbReference type="Proteomes" id="UP000240883">
    <property type="component" value="Unassembled WGS sequence"/>
</dbReference>
<dbReference type="GO" id="GO:0003743">
    <property type="term" value="F:translation initiation factor activity"/>
    <property type="evidence" value="ECO:0007669"/>
    <property type="project" value="UniProtKB-KW"/>
</dbReference>
<dbReference type="SUPFAM" id="SSF55200">
    <property type="entry name" value="Translation initiation factor IF3, C-terminal domain"/>
    <property type="match status" value="1"/>
</dbReference>
<dbReference type="AlphaFoldDB" id="A0A2T2NLE2"/>
<gene>
    <name evidence="5" type="ORF">BS50DRAFT_574716</name>
</gene>
<dbReference type="PANTHER" id="PTHR10938">
    <property type="entry name" value="TRANSLATION INITIATION FACTOR IF-3"/>
    <property type="match status" value="1"/>
</dbReference>
<reference evidence="5 6" key="1">
    <citation type="journal article" date="2018" name="Front. Microbiol.">
        <title>Genome-Wide Analysis of Corynespora cassiicola Leaf Fall Disease Putative Effectors.</title>
        <authorList>
            <person name="Lopez D."/>
            <person name="Ribeiro S."/>
            <person name="Label P."/>
            <person name="Fumanal B."/>
            <person name="Venisse J.S."/>
            <person name="Kohler A."/>
            <person name="de Oliveira R.R."/>
            <person name="Labutti K."/>
            <person name="Lipzen A."/>
            <person name="Lail K."/>
            <person name="Bauer D."/>
            <person name="Ohm R.A."/>
            <person name="Barry K.W."/>
            <person name="Spatafora J."/>
            <person name="Grigoriev I.V."/>
            <person name="Martin F.M."/>
            <person name="Pujade-Renaud V."/>
        </authorList>
    </citation>
    <scope>NUCLEOTIDE SEQUENCE [LARGE SCALE GENOMIC DNA]</scope>
    <source>
        <strain evidence="5 6">Philippines</strain>
    </source>
</reference>
<comment type="similarity">
    <text evidence="1">Belongs to the IF-3 family.</text>
</comment>
<evidence type="ECO:0008006" key="7">
    <source>
        <dbReference type="Google" id="ProtNLM"/>
    </source>
</evidence>
<dbReference type="EMBL" id="KZ678136">
    <property type="protein sequence ID" value="PSN66261.1"/>
    <property type="molecule type" value="Genomic_DNA"/>
</dbReference>
<evidence type="ECO:0000256" key="3">
    <source>
        <dbReference type="ARBA" id="ARBA00022917"/>
    </source>
</evidence>
<dbReference type="InterPro" id="IPR036788">
    <property type="entry name" value="T_IF-3_C_sf"/>
</dbReference>
<evidence type="ECO:0000256" key="2">
    <source>
        <dbReference type="ARBA" id="ARBA00022540"/>
    </source>
</evidence>
<keyword evidence="3" id="KW-0648">Protein biosynthesis</keyword>
<accession>A0A2T2NLE2</accession>
<dbReference type="STRING" id="1448308.A0A2T2NLE2"/>
<keyword evidence="2" id="KW-0396">Initiation factor</keyword>
<dbReference type="InterPro" id="IPR001288">
    <property type="entry name" value="Translation_initiation_fac_3"/>
</dbReference>
<dbReference type="GO" id="GO:0032790">
    <property type="term" value="P:ribosome disassembly"/>
    <property type="evidence" value="ECO:0007669"/>
    <property type="project" value="TreeGrafter"/>
</dbReference>
<feature type="compositionally biased region" description="Basic and acidic residues" evidence="4">
    <location>
        <begin position="243"/>
        <end position="258"/>
    </location>
</feature>
<dbReference type="PANTHER" id="PTHR10938:SF0">
    <property type="entry name" value="TRANSLATION INITIATION FACTOR IF-3, MITOCHONDRIAL"/>
    <property type="match status" value="1"/>
</dbReference>
<sequence>MPPYHFTSTSRALYRVFVAPTLSVPFRNTAIPAFQSGPQLLLPHITVRTKTFKKVKRQALTDIYTVDNAIKAAVVNVVDSNGIFQREIPVDEVRYDRKTEYLLQVTPDKLDGSGKLDPSFVPTCKIVSKMDLRQQLNRKLEIERRQAKGQGAGPSMKNLELNWAIAPGDLKHRLNKLKEFLLDGRKVEILMGSKRGGKKATEKECLEVLEKVREAVSECKGAWEVKDPEGKLGGTMTLVFEGKFQEREKKPEEETRQVKKEKRKAAAQSKQAEQEANVE</sequence>
<proteinExistence type="inferred from homology"/>
<organism evidence="5 6">
    <name type="scientific">Corynespora cassiicola Philippines</name>
    <dbReference type="NCBI Taxonomy" id="1448308"/>
    <lineage>
        <taxon>Eukaryota</taxon>
        <taxon>Fungi</taxon>
        <taxon>Dikarya</taxon>
        <taxon>Ascomycota</taxon>
        <taxon>Pezizomycotina</taxon>
        <taxon>Dothideomycetes</taxon>
        <taxon>Pleosporomycetidae</taxon>
        <taxon>Pleosporales</taxon>
        <taxon>Corynesporascaceae</taxon>
        <taxon>Corynespora</taxon>
    </lineage>
</organism>
<dbReference type="GO" id="GO:0005739">
    <property type="term" value="C:mitochondrion"/>
    <property type="evidence" value="ECO:0007669"/>
    <property type="project" value="TreeGrafter"/>
</dbReference>
<keyword evidence="6" id="KW-1185">Reference proteome</keyword>
<evidence type="ECO:0000256" key="4">
    <source>
        <dbReference type="SAM" id="MobiDB-lite"/>
    </source>
</evidence>
<evidence type="ECO:0000313" key="6">
    <source>
        <dbReference type="Proteomes" id="UP000240883"/>
    </source>
</evidence>
<name>A0A2T2NLE2_CORCC</name>
<evidence type="ECO:0000313" key="5">
    <source>
        <dbReference type="EMBL" id="PSN66261.1"/>
    </source>
</evidence>
<feature type="region of interest" description="Disordered" evidence="4">
    <location>
        <begin position="242"/>
        <end position="279"/>
    </location>
</feature>
<dbReference type="OrthoDB" id="21573at2759"/>
<evidence type="ECO:0000256" key="1">
    <source>
        <dbReference type="ARBA" id="ARBA00005439"/>
    </source>
</evidence>
<feature type="compositionally biased region" description="Low complexity" evidence="4">
    <location>
        <begin position="266"/>
        <end position="279"/>
    </location>
</feature>
<protein>
    <recommendedName>
        <fullName evidence="7">Translation initiation factor 3 N-terminal domain-containing protein</fullName>
    </recommendedName>
</protein>
<dbReference type="GO" id="GO:0043022">
    <property type="term" value="F:ribosome binding"/>
    <property type="evidence" value="ECO:0007669"/>
    <property type="project" value="TreeGrafter"/>
</dbReference>
<dbReference type="Gene3D" id="3.30.110.10">
    <property type="entry name" value="Translation initiation factor 3 (IF-3), C-terminal domain"/>
    <property type="match status" value="1"/>
</dbReference>